<accession>A0A918UL11</accession>
<comment type="caution">
    <text evidence="1">The sequence shown here is derived from an EMBL/GenBank/DDBJ whole genome shotgun (WGS) entry which is preliminary data.</text>
</comment>
<protein>
    <submittedName>
        <fullName evidence="1">Uncharacterized protein</fullName>
    </submittedName>
</protein>
<dbReference type="SUPFAM" id="SSF46785">
    <property type="entry name" value="Winged helix' DNA-binding domain"/>
    <property type="match status" value="1"/>
</dbReference>
<dbReference type="InterPro" id="IPR036390">
    <property type="entry name" value="WH_DNA-bd_sf"/>
</dbReference>
<sequence length="312" mass="33293">MPPSPPPWQLALARVEGALPFLRGDVADGLALASLRRLWRVHVRDFAFENLGPDHDPGIEAAELTRSWYAAERRDFLSWIARRGPPPLARAARLALAAKGTAENYTEAFEPADRALARLDALLPARDPLAGLQGWLRQLREDEVCFLEGGSEEVLIGGRVFHRFAGRGSAWAASLAAAMRPHLFGLGAAPLALAGLAPRSLFAAEPESPLPALLADTIATAAYDLVTDLTDIHQAVTLGDTRLAALYASSQAPAAWRLIAALGPLTRAELARALVITRRTASQAATALEKAGLATLRHGDKALLPMGPARTD</sequence>
<reference evidence="1" key="2">
    <citation type="submission" date="2020-09" db="EMBL/GenBank/DDBJ databases">
        <authorList>
            <person name="Sun Q."/>
            <person name="Kim S."/>
        </authorList>
    </citation>
    <scope>NUCLEOTIDE SEQUENCE</scope>
    <source>
        <strain evidence="1">KCTC 32255</strain>
    </source>
</reference>
<keyword evidence="2" id="KW-1185">Reference proteome</keyword>
<dbReference type="InterPro" id="IPR036388">
    <property type="entry name" value="WH-like_DNA-bd_sf"/>
</dbReference>
<evidence type="ECO:0000313" key="2">
    <source>
        <dbReference type="Proteomes" id="UP000648075"/>
    </source>
</evidence>
<dbReference type="Proteomes" id="UP000648075">
    <property type="component" value="Unassembled WGS sequence"/>
</dbReference>
<reference evidence="1" key="1">
    <citation type="journal article" date="2014" name="Int. J. Syst. Evol. Microbiol.">
        <title>Complete genome sequence of Corynebacterium casei LMG S-19264T (=DSM 44701T), isolated from a smear-ripened cheese.</title>
        <authorList>
            <consortium name="US DOE Joint Genome Institute (JGI-PGF)"/>
            <person name="Walter F."/>
            <person name="Albersmeier A."/>
            <person name="Kalinowski J."/>
            <person name="Ruckert C."/>
        </authorList>
    </citation>
    <scope>NUCLEOTIDE SEQUENCE</scope>
    <source>
        <strain evidence="1">KCTC 32255</strain>
    </source>
</reference>
<organism evidence="1 2">
    <name type="scientific">Novosphingobium colocasiae</name>
    <dbReference type="NCBI Taxonomy" id="1256513"/>
    <lineage>
        <taxon>Bacteria</taxon>
        <taxon>Pseudomonadati</taxon>
        <taxon>Pseudomonadota</taxon>
        <taxon>Alphaproteobacteria</taxon>
        <taxon>Sphingomonadales</taxon>
        <taxon>Sphingomonadaceae</taxon>
        <taxon>Novosphingobium</taxon>
    </lineage>
</organism>
<dbReference type="EMBL" id="BMZA01000039">
    <property type="protein sequence ID" value="GGZ17643.1"/>
    <property type="molecule type" value="Genomic_DNA"/>
</dbReference>
<dbReference type="AlphaFoldDB" id="A0A918UL11"/>
<gene>
    <name evidence="1" type="ORF">GCM10011614_35200</name>
</gene>
<dbReference type="Gene3D" id="1.10.10.10">
    <property type="entry name" value="Winged helix-like DNA-binding domain superfamily/Winged helix DNA-binding domain"/>
    <property type="match status" value="1"/>
</dbReference>
<proteinExistence type="predicted"/>
<evidence type="ECO:0000313" key="1">
    <source>
        <dbReference type="EMBL" id="GGZ17643.1"/>
    </source>
</evidence>
<name>A0A918UL11_9SPHN</name>